<feature type="compositionally biased region" description="Basic and acidic residues" evidence="2">
    <location>
        <begin position="430"/>
        <end position="439"/>
    </location>
</feature>
<evidence type="ECO:0000256" key="1">
    <source>
        <dbReference type="ARBA" id="ARBA00023450"/>
    </source>
</evidence>
<feature type="compositionally biased region" description="Basic and acidic residues" evidence="2">
    <location>
        <begin position="241"/>
        <end position="252"/>
    </location>
</feature>
<dbReference type="Pfam" id="PF02720">
    <property type="entry name" value="DUF222"/>
    <property type="match status" value="1"/>
</dbReference>
<feature type="compositionally biased region" description="Low complexity" evidence="2">
    <location>
        <begin position="444"/>
        <end position="455"/>
    </location>
</feature>
<feature type="domain" description="HNH nuclease" evidence="3">
    <location>
        <begin position="352"/>
        <end position="404"/>
    </location>
</feature>
<gene>
    <name evidence="4" type="ORF">RVF87_14445</name>
</gene>
<accession>A0ABZ2U043</accession>
<keyword evidence="5" id="KW-1185">Reference proteome</keyword>
<evidence type="ECO:0000313" key="4">
    <source>
        <dbReference type="EMBL" id="WYY06264.1"/>
    </source>
</evidence>
<dbReference type="Proteomes" id="UP001479933">
    <property type="component" value="Chromosome"/>
</dbReference>
<dbReference type="InterPro" id="IPR003870">
    <property type="entry name" value="DUF222"/>
</dbReference>
<name>A0ABZ2U043_9ACTN</name>
<protein>
    <submittedName>
        <fullName evidence="4">DUF222 domain-containing protein</fullName>
    </submittedName>
</protein>
<feature type="region of interest" description="Disordered" evidence="2">
    <location>
        <begin position="422"/>
        <end position="455"/>
    </location>
</feature>
<dbReference type="SMART" id="SM00507">
    <property type="entry name" value="HNHc"/>
    <property type="match status" value="1"/>
</dbReference>
<reference evidence="4 5" key="1">
    <citation type="journal article" date="2023" name="Virus Evol.">
        <title>Computational host range prediction-The good, the bad, and the ugly.</title>
        <authorList>
            <person name="Howell A.A."/>
            <person name="Versoza C.J."/>
            <person name="Pfeifer S.P."/>
        </authorList>
    </citation>
    <scope>NUCLEOTIDE SEQUENCE [LARGE SCALE GENOMIC DNA]</scope>
    <source>
        <strain evidence="4 5">1610/1b</strain>
    </source>
</reference>
<proteinExistence type="inferred from homology"/>
<dbReference type="RefSeq" id="WP_066162185.1">
    <property type="nucleotide sequence ID" value="NZ_CP136137.1"/>
</dbReference>
<evidence type="ECO:0000313" key="5">
    <source>
        <dbReference type="Proteomes" id="UP001479933"/>
    </source>
</evidence>
<organism evidence="4 5">
    <name type="scientific">Gordonia hydrophobica</name>
    <dbReference type="NCBI Taxonomy" id="40516"/>
    <lineage>
        <taxon>Bacteria</taxon>
        <taxon>Bacillati</taxon>
        <taxon>Actinomycetota</taxon>
        <taxon>Actinomycetes</taxon>
        <taxon>Mycobacteriales</taxon>
        <taxon>Gordoniaceae</taxon>
        <taxon>Gordonia</taxon>
    </lineage>
</organism>
<dbReference type="CDD" id="cd00085">
    <property type="entry name" value="HNHc"/>
    <property type="match status" value="1"/>
</dbReference>
<dbReference type="Pfam" id="PF01844">
    <property type="entry name" value="HNH"/>
    <property type="match status" value="1"/>
</dbReference>
<dbReference type="EMBL" id="CP136137">
    <property type="protein sequence ID" value="WYY06264.1"/>
    <property type="molecule type" value="Genomic_DNA"/>
</dbReference>
<sequence length="455" mass="48403">MAVVDVITEFADALIEALSPPTLAAPGGELACLCASPSTVGFDDAVIGQAMVQLTRVVNLAGTAMSGLTDAAGRAGLPARKRVKTSTDLLKQLGITPAAAHRYARTGHAAHTMPGVMVHARTGGVPIEQLDAIGKAITFVGKRVPLDEDRRADLARRLSCQVTPADVSQRARELALEWQPEIDETDPDAVPVAENTDLNEMTLVTGDDGRTTGTFDLDALTGEELNQALDPLCKPIPQSDGSRDPRSAKQRRSDAFAQVIRSYLSGKERPTVSGGVLPHVTMIAPTQCGDGTSAPGSVPEGSSQVASLGFTGPVSSATVGLVLCEAAMRRVILDQNSAPLDVGREHRLVPAGLRRALEARDRGCAFPGCGRPISWTDAHHCTPWSEGGDTAIDNCVLLCRMHHTVVHQTGWEVFIGDDRHPWFRPPLDPQHPDRRREPIRSNARRTLTAAPTAAA</sequence>
<evidence type="ECO:0000259" key="3">
    <source>
        <dbReference type="SMART" id="SM00507"/>
    </source>
</evidence>
<evidence type="ECO:0000256" key="2">
    <source>
        <dbReference type="SAM" id="MobiDB-lite"/>
    </source>
</evidence>
<dbReference type="Gene3D" id="1.10.30.50">
    <property type="match status" value="1"/>
</dbReference>
<feature type="region of interest" description="Disordered" evidence="2">
    <location>
        <begin position="229"/>
        <end position="252"/>
    </location>
</feature>
<comment type="similarity">
    <text evidence="1">Belongs to the Rv1128c/1148c/1588c/1702c/1945/3466 family.</text>
</comment>
<dbReference type="InterPro" id="IPR002711">
    <property type="entry name" value="HNH"/>
</dbReference>
<dbReference type="InterPro" id="IPR003615">
    <property type="entry name" value="HNH_nuc"/>
</dbReference>